<dbReference type="PANTHER" id="PTHR30349">
    <property type="entry name" value="PHAGE INTEGRASE-RELATED"/>
    <property type="match status" value="1"/>
</dbReference>
<proteinExistence type="predicted"/>
<dbReference type="InterPro" id="IPR050090">
    <property type="entry name" value="Tyrosine_recombinase_XerCD"/>
</dbReference>
<dbReference type="Proteomes" id="UP001154061">
    <property type="component" value="Unassembled WGS sequence"/>
</dbReference>
<dbReference type="Gene3D" id="1.10.443.10">
    <property type="entry name" value="Intergrase catalytic core"/>
    <property type="match status" value="1"/>
</dbReference>
<organism evidence="6 7">
    <name type="scientific">Natrinema salsiterrestre</name>
    <dbReference type="NCBI Taxonomy" id="2950540"/>
    <lineage>
        <taxon>Archaea</taxon>
        <taxon>Methanobacteriati</taxon>
        <taxon>Methanobacteriota</taxon>
        <taxon>Stenosarchaea group</taxon>
        <taxon>Halobacteria</taxon>
        <taxon>Halobacteriales</taxon>
        <taxon>Natrialbaceae</taxon>
        <taxon>Natrinema</taxon>
    </lineage>
</organism>
<dbReference type="RefSeq" id="WP_277524111.1">
    <property type="nucleotide sequence ID" value="NZ_JAMQOT010000009.1"/>
</dbReference>
<dbReference type="Gene3D" id="1.10.150.130">
    <property type="match status" value="1"/>
</dbReference>
<evidence type="ECO:0000256" key="2">
    <source>
        <dbReference type="ARBA" id="ARBA00023125"/>
    </source>
</evidence>
<gene>
    <name evidence="6" type="ORF">NDI89_19615</name>
</gene>
<dbReference type="AlphaFoldDB" id="A0A9Q4L0M0"/>
<evidence type="ECO:0000259" key="5">
    <source>
        <dbReference type="PROSITE" id="PS51900"/>
    </source>
</evidence>
<dbReference type="GO" id="GO:0003677">
    <property type="term" value="F:DNA binding"/>
    <property type="evidence" value="ECO:0007669"/>
    <property type="project" value="UniProtKB-UniRule"/>
</dbReference>
<evidence type="ECO:0000313" key="7">
    <source>
        <dbReference type="Proteomes" id="UP001154061"/>
    </source>
</evidence>
<keyword evidence="2 4" id="KW-0238">DNA-binding</keyword>
<evidence type="ECO:0000256" key="1">
    <source>
        <dbReference type="ARBA" id="ARBA00022908"/>
    </source>
</evidence>
<feature type="domain" description="Core-binding (CB)" evidence="5">
    <location>
        <begin position="6"/>
        <end position="94"/>
    </location>
</feature>
<evidence type="ECO:0000256" key="3">
    <source>
        <dbReference type="ARBA" id="ARBA00023172"/>
    </source>
</evidence>
<keyword evidence="3" id="KW-0233">DNA recombination</keyword>
<dbReference type="InterPro" id="IPR011010">
    <property type="entry name" value="DNA_brk_join_enz"/>
</dbReference>
<dbReference type="PANTHER" id="PTHR30349:SF41">
    <property type="entry name" value="INTEGRASE_RECOMBINASE PROTEIN MJ0367-RELATED"/>
    <property type="match status" value="1"/>
</dbReference>
<keyword evidence="7" id="KW-1185">Reference proteome</keyword>
<dbReference type="EMBL" id="JAMQOT010000009">
    <property type="protein sequence ID" value="MDF9747790.1"/>
    <property type="molecule type" value="Genomic_DNA"/>
</dbReference>
<comment type="caution">
    <text evidence="6">The sequence shown here is derived from an EMBL/GenBank/DDBJ whole genome shotgun (WGS) entry which is preliminary data.</text>
</comment>
<reference evidence="6" key="1">
    <citation type="submission" date="2022-06" db="EMBL/GenBank/DDBJ databases">
        <title>Natrinema sp. a new haloarchaeum isolate from saline soil.</title>
        <authorList>
            <person name="Strakova D."/>
            <person name="Galisteo C."/>
            <person name="Sanchez-Porro C."/>
            <person name="Ventosa A."/>
        </authorList>
    </citation>
    <scope>NUCLEOTIDE SEQUENCE</scope>
    <source>
        <strain evidence="6">S1CR25-10</strain>
    </source>
</reference>
<evidence type="ECO:0000313" key="6">
    <source>
        <dbReference type="EMBL" id="MDF9747790.1"/>
    </source>
</evidence>
<accession>A0A9Q4L0M0</accession>
<dbReference type="GO" id="GO:0006310">
    <property type="term" value="P:DNA recombination"/>
    <property type="evidence" value="ECO:0007669"/>
    <property type="project" value="UniProtKB-KW"/>
</dbReference>
<sequence>MNSDSAAVADPLEEFLRSKSKGGERSGNYRRNLERCVEDFLEWLEEDSQSGETFDDLDERTFRRYARELTGRDLAPGTVQTYYAQVSAYVGWCVREGLLEANYAQRNVAKEPLPENDGRRSGDQQAWTDEHRLLITRHVDARAHDAAEEKGLDAIREFRDRALVYVLCYSGVRGGEIFADPKDDRRTGLRWDDVSFEDRKMTVLSKKQDWSDRSLTEQAINPMRRYKDLLDPAADDWPVFPTFHLPTLYETLRTGLRNEHGWSEERIEPVVDDLTGQLEVFEALREYELAPPSINTDGARRIMRRLCEDADLELEGKHGYLAPHGGRRGAGEVMVRQRGFTAAARLLDNSEEVVRDSYSHIEAKEMAKDAGDAFTEHDS</sequence>
<dbReference type="GO" id="GO:0015074">
    <property type="term" value="P:DNA integration"/>
    <property type="evidence" value="ECO:0007669"/>
    <property type="project" value="UniProtKB-KW"/>
</dbReference>
<protein>
    <submittedName>
        <fullName evidence="6">Phage integrase SAM-like domain-containing protein</fullName>
    </submittedName>
</protein>
<evidence type="ECO:0000256" key="4">
    <source>
        <dbReference type="PROSITE-ProRule" id="PRU01248"/>
    </source>
</evidence>
<dbReference type="InterPro" id="IPR044068">
    <property type="entry name" value="CB"/>
</dbReference>
<dbReference type="InterPro" id="IPR013762">
    <property type="entry name" value="Integrase-like_cat_sf"/>
</dbReference>
<dbReference type="PROSITE" id="PS51900">
    <property type="entry name" value="CB"/>
    <property type="match status" value="1"/>
</dbReference>
<keyword evidence="1" id="KW-0229">DNA integration</keyword>
<name>A0A9Q4L0M0_9EURY</name>
<dbReference type="SUPFAM" id="SSF56349">
    <property type="entry name" value="DNA breaking-rejoining enzymes"/>
    <property type="match status" value="1"/>
</dbReference>
<dbReference type="InterPro" id="IPR010998">
    <property type="entry name" value="Integrase_recombinase_N"/>
</dbReference>